<evidence type="ECO:0000256" key="3">
    <source>
        <dbReference type="ARBA" id="ARBA00022989"/>
    </source>
</evidence>
<dbReference type="AlphaFoldDB" id="A0A3S1CD17"/>
<dbReference type="GO" id="GO:0008076">
    <property type="term" value="C:voltage-gated potassium channel complex"/>
    <property type="evidence" value="ECO:0007669"/>
    <property type="project" value="TreeGrafter"/>
</dbReference>
<evidence type="ECO:0000256" key="5">
    <source>
        <dbReference type="SAM" id="MobiDB-lite"/>
    </source>
</evidence>
<dbReference type="PANTHER" id="PTHR47735">
    <property type="entry name" value="POTASSIUM VOLTAGE-GATED CHANNEL SUBFAMILY KQT MEMBER 4"/>
    <property type="match status" value="1"/>
</dbReference>
<comment type="caution">
    <text evidence="8">The sequence shown here is derived from an EMBL/GenBank/DDBJ whole genome shotgun (WGS) entry which is preliminary data.</text>
</comment>
<feature type="transmembrane region" description="Helical" evidence="6">
    <location>
        <begin position="207"/>
        <end position="233"/>
    </location>
</feature>
<protein>
    <recommendedName>
        <fullName evidence="7">Ion transport domain-containing protein</fullName>
    </recommendedName>
</protein>
<dbReference type="Gene3D" id="1.10.287.70">
    <property type="match status" value="1"/>
</dbReference>
<dbReference type="GO" id="GO:0005249">
    <property type="term" value="F:voltage-gated potassium channel activity"/>
    <property type="evidence" value="ECO:0007669"/>
    <property type="project" value="InterPro"/>
</dbReference>
<evidence type="ECO:0000256" key="1">
    <source>
        <dbReference type="ARBA" id="ARBA00004141"/>
    </source>
</evidence>
<dbReference type="SUPFAM" id="SSF81324">
    <property type="entry name" value="Voltage-gated potassium channels"/>
    <property type="match status" value="1"/>
</dbReference>
<dbReference type="InterPro" id="IPR005821">
    <property type="entry name" value="Ion_trans_dom"/>
</dbReference>
<feature type="non-terminal residue" evidence="8">
    <location>
        <position position="317"/>
    </location>
</feature>
<feature type="region of interest" description="Disordered" evidence="5">
    <location>
        <begin position="281"/>
        <end position="317"/>
    </location>
</feature>
<organism evidence="8 9">
    <name type="scientific">Elysia chlorotica</name>
    <name type="common">Eastern emerald elysia</name>
    <name type="synonym">Sea slug</name>
    <dbReference type="NCBI Taxonomy" id="188477"/>
    <lineage>
        <taxon>Eukaryota</taxon>
        <taxon>Metazoa</taxon>
        <taxon>Spiralia</taxon>
        <taxon>Lophotrochozoa</taxon>
        <taxon>Mollusca</taxon>
        <taxon>Gastropoda</taxon>
        <taxon>Heterobranchia</taxon>
        <taxon>Euthyneura</taxon>
        <taxon>Panpulmonata</taxon>
        <taxon>Sacoglossa</taxon>
        <taxon>Placobranchoidea</taxon>
        <taxon>Plakobranchidae</taxon>
        <taxon>Elysia</taxon>
    </lineage>
</organism>
<dbReference type="EMBL" id="RQTK01000057">
    <property type="protein sequence ID" value="RUS89395.1"/>
    <property type="molecule type" value="Genomic_DNA"/>
</dbReference>
<dbReference type="InterPro" id="IPR003937">
    <property type="entry name" value="K_chnl_volt-dep_KCNQ"/>
</dbReference>
<accession>A0A3S1CD17</accession>
<evidence type="ECO:0000256" key="6">
    <source>
        <dbReference type="SAM" id="Phobius"/>
    </source>
</evidence>
<dbReference type="InterPro" id="IPR027359">
    <property type="entry name" value="Volt_channel_dom_sf"/>
</dbReference>
<evidence type="ECO:0000259" key="7">
    <source>
        <dbReference type="Pfam" id="PF00520"/>
    </source>
</evidence>
<dbReference type="PRINTS" id="PR00169">
    <property type="entry name" value="KCHANNEL"/>
</dbReference>
<keyword evidence="9" id="KW-1185">Reference proteome</keyword>
<proteinExistence type="predicted"/>
<dbReference type="STRING" id="188477.A0A3S1CD17"/>
<dbReference type="PANTHER" id="PTHR47735:SF9">
    <property type="entry name" value="POTASSIUM VOLTAGE-GATED CHANNEL SUBFAMILY KQT MEMBER 4-LIKE ISOFORM X1"/>
    <property type="match status" value="1"/>
</dbReference>
<feature type="domain" description="Ion transport" evidence="7">
    <location>
        <begin position="28"/>
        <end position="238"/>
    </location>
</feature>
<keyword evidence="4 6" id="KW-0472">Membrane</keyword>
<dbReference type="Gene3D" id="1.20.120.350">
    <property type="entry name" value="Voltage-gated potassium channels. Chain C"/>
    <property type="match status" value="1"/>
</dbReference>
<reference evidence="8 9" key="1">
    <citation type="submission" date="2019-01" db="EMBL/GenBank/DDBJ databases">
        <title>A draft genome assembly of the solar-powered sea slug Elysia chlorotica.</title>
        <authorList>
            <person name="Cai H."/>
            <person name="Li Q."/>
            <person name="Fang X."/>
            <person name="Li J."/>
            <person name="Curtis N.E."/>
            <person name="Altenburger A."/>
            <person name="Shibata T."/>
            <person name="Feng M."/>
            <person name="Maeda T."/>
            <person name="Schwartz J.A."/>
            <person name="Shigenobu S."/>
            <person name="Lundholm N."/>
            <person name="Nishiyama T."/>
            <person name="Yang H."/>
            <person name="Hasebe M."/>
            <person name="Li S."/>
            <person name="Pierce S.K."/>
            <person name="Wang J."/>
        </authorList>
    </citation>
    <scope>NUCLEOTIDE SEQUENCE [LARGE SCALE GENOMIC DNA]</scope>
    <source>
        <strain evidence="8">EC2010</strain>
        <tissue evidence="8">Whole organism of an adult</tissue>
    </source>
</reference>
<evidence type="ECO:0000256" key="4">
    <source>
        <dbReference type="ARBA" id="ARBA00023136"/>
    </source>
</evidence>
<feature type="transmembrane region" description="Helical" evidence="6">
    <location>
        <begin position="66"/>
        <end position="86"/>
    </location>
</feature>
<dbReference type="Proteomes" id="UP000271974">
    <property type="component" value="Unassembled WGS sequence"/>
</dbReference>
<dbReference type="OrthoDB" id="8879391at2759"/>
<keyword evidence="3 6" id="KW-1133">Transmembrane helix</keyword>
<comment type="subcellular location">
    <subcellularLocation>
        <location evidence="1">Membrane</location>
        <topology evidence="1">Multi-pass membrane protein</topology>
    </subcellularLocation>
</comment>
<evidence type="ECO:0000256" key="2">
    <source>
        <dbReference type="ARBA" id="ARBA00022692"/>
    </source>
</evidence>
<feature type="non-terminal residue" evidence="8">
    <location>
        <position position="1"/>
    </location>
</feature>
<gene>
    <name evidence="8" type="ORF">EGW08_002832</name>
</gene>
<dbReference type="PRINTS" id="PR01459">
    <property type="entry name" value="KCNQCHANNEL"/>
</dbReference>
<keyword evidence="2 6" id="KW-0812">Transmembrane</keyword>
<evidence type="ECO:0000313" key="9">
    <source>
        <dbReference type="Proteomes" id="UP000271974"/>
    </source>
</evidence>
<name>A0A3S1CD17_ELYCH</name>
<evidence type="ECO:0000313" key="8">
    <source>
        <dbReference type="EMBL" id="RUS89395.1"/>
    </source>
</evidence>
<dbReference type="Gene3D" id="6.10.140.1910">
    <property type="match status" value="1"/>
</dbReference>
<feature type="transmembrane region" description="Helical" evidence="6">
    <location>
        <begin position="131"/>
        <end position="150"/>
    </location>
</feature>
<sequence length="317" mass="35847">FLPIWSILTAGVCVFSFPVSLCGRVVQEIVMLLWILVELCLRVWSAGCRSRYQGKTGRLRFVRRPLCIIDMILVLASLGTLVAGSTQKRSKLLKYYIRIFTSFILRMVRMDRKGGTWKLLGSVVWAHRQELVTTLYIGLLGLVFSSYFVYLAEKDEPRRETDRQGGYNTTTYKPKFNNFADAIWWGVVTLCTVGYGDVVPATWGGKVIASVSAILGISFFALPAGILGSGFALKVQQQQRQKHLNRRRVPAANLIQCLWRCYAADEHSMSTATWKPHMIPCPSPTSERTPRANTSFVSRFSTRRRDRSSTMNSRDGN</sequence>
<dbReference type="Pfam" id="PF00520">
    <property type="entry name" value="Ion_trans"/>
    <property type="match status" value="1"/>
</dbReference>